<dbReference type="AlphaFoldDB" id="A0AAW1I273"/>
<evidence type="ECO:0000259" key="1">
    <source>
        <dbReference type="Pfam" id="PF00112"/>
    </source>
</evidence>
<dbReference type="SUPFAM" id="SSF54001">
    <property type="entry name" value="Cysteine proteinases"/>
    <property type="match status" value="1"/>
</dbReference>
<protein>
    <recommendedName>
        <fullName evidence="1">Peptidase C1A papain C-terminal domain-containing protein</fullName>
    </recommendedName>
</protein>
<evidence type="ECO:0000313" key="2">
    <source>
        <dbReference type="EMBL" id="KAK9683437.1"/>
    </source>
</evidence>
<evidence type="ECO:0000313" key="3">
    <source>
        <dbReference type="Proteomes" id="UP001443914"/>
    </source>
</evidence>
<reference evidence="2" key="1">
    <citation type="submission" date="2024-03" db="EMBL/GenBank/DDBJ databases">
        <title>WGS assembly of Saponaria officinalis var. Norfolk2.</title>
        <authorList>
            <person name="Jenkins J."/>
            <person name="Shu S."/>
            <person name="Grimwood J."/>
            <person name="Barry K."/>
            <person name="Goodstein D."/>
            <person name="Schmutz J."/>
            <person name="Leebens-Mack J."/>
            <person name="Osbourn A."/>
        </authorList>
    </citation>
    <scope>NUCLEOTIDE SEQUENCE [LARGE SCALE GENOMIC DNA]</scope>
    <source>
        <strain evidence="2">JIC</strain>
    </source>
</reference>
<accession>A0AAW1I273</accession>
<dbReference type="Gene3D" id="3.90.70.10">
    <property type="entry name" value="Cysteine proteinases"/>
    <property type="match status" value="1"/>
</dbReference>
<dbReference type="Proteomes" id="UP001443914">
    <property type="component" value="Unassembled WGS sequence"/>
</dbReference>
<keyword evidence="3" id="KW-1185">Reference proteome</keyword>
<sequence>MFFTENCGLHHLGRMANYRYWLRGLMLKKKIKYDFKCPESSGDFYMDPFKGKDGKKYYYYELPYKAAMGKGLPISSPGIRHRIKRYKMFNPLNLNKLIKELHSKWGGLFLAVFTSRTGFPADKDGIYNGEGGRYPGNVKHAVTVVGSGHEKITESQLNEETGKEQSRTRVGSRYWIVENSWEDGEEYRRIDVGQILNVYAVYVDLSKSDPTRKTVRNRPVNDPK</sequence>
<dbReference type="Pfam" id="PF00112">
    <property type="entry name" value="Peptidase_C1"/>
    <property type="match status" value="1"/>
</dbReference>
<comment type="caution">
    <text evidence="2">The sequence shown here is derived from an EMBL/GenBank/DDBJ whole genome shotgun (WGS) entry which is preliminary data.</text>
</comment>
<feature type="domain" description="Peptidase C1A papain C-terminal" evidence="1">
    <location>
        <begin position="63"/>
        <end position="183"/>
    </location>
</feature>
<proteinExistence type="predicted"/>
<name>A0AAW1I273_SAPOF</name>
<dbReference type="EMBL" id="JBDFQZ010000010">
    <property type="protein sequence ID" value="KAK9683437.1"/>
    <property type="molecule type" value="Genomic_DNA"/>
</dbReference>
<gene>
    <name evidence="2" type="ORF">RND81_10G141400</name>
</gene>
<dbReference type="GO" id="GO:0006508">
    <property type="term" value="P:proteolysis"/>
    <property type="evidence" value="ECO:0007669"/>
    <property type="project" value="InterPro"/>
</dbReference>
<organism evidence="2 3">
    <name type="scientific">Saponaria officinalis</name>
    <name type="common">Common soapwort</name>
    <name type="synonym">Lychnis saponaria</name>
    <dbReference type="NCBI Taxonomy" id="3572"/>
    <lineage>
        <taxon>Eukaryota</taxon>
        <taxon>Viridiplantae</taxon>
        <taxon>Streptophyta</taxon>
        <taxon>Embryophyta</taxon>
        <taxon>Tracheophyta</taxon>
        <taxon>Spermatophyta</taxon>
        <taxon>Magnoliopsida</taxon>
        <taxon>eudicotyledons</taxon>
        <taxon>Gunneridae</taxon>
        <taxon>Pentapetalae</taxon>
        <taxon>Caryophyllales</taxon>
        <taxon>Caryophyllaceae</taxon>
        <taxon>Caryophylleae</taxon>
        <taxon>Saponaria</taxon>
    </lineage>
</organism>
<dbReference type="InterPro" id="IPR000668">
    <property type="entry name" value="Peptidase_C1A_C"/>
</dbReference>
<dbReference type="GO" id="GO:0008234">
    <property type="term" value="F:cysteine-type peptidase activity"/>
    <property type="evidence" value="ECO:0007669"/>
    <property type="project" value="InterPro"/>
</dbReference>
<dbReference type="InterPro" id="IPR038765">
    <property type="entry name" value="Papain-like_cys_pep_sf"/>
</dbReference>